<reference evidence="14" key="1">
    <citation type="journal article" date="2011" name="MBio">
        <title>Novel metabolic attributes of the genus Cyanothece, comprising a group of unicellular nitrogen-fixing Cyanobacteria.</title>
        <authorList>
            <person name="Bandyopadhyay A."/>
            <person name="Elvitigala T."/>
            <person name="Welsh E."/>
            <person name="Stockel J."/>
            <person name="Liberton M."/>
            <person name="Min H."/>
            <person name="Sherman L.A."/>
            <person name="Pakrasi H.B."/>
        </authorList>
    </citation>
    <scope>NUCLEOTIDE SEQUENCE [LARGE SCALE GENOMIC DNA]</scope>
    <source>
        <strain evidence="14">PCC 8801</strain>
    </source>
</reference>
<dbReference type="InterPro" id="IPR022629">
    <property type="entry name" value="S-AdoMet_synt_central"/>
</dbReference>
<dbReference type="Pfam" id="PF02772">
    <property type="entry name" value="S-AdoMet_synt_M"/>
    <property type="match status" value="1"/>
</dbReference>
<sequence>MKKDFMFISESVTQGHPDKLCDQISDAIVDHFLRHDPYSRVVTECAVSTAIVFIAARFQSDAMIDFPKIARQVIKQVGYEESSFSAKTCSIVTSLQEVASMNDRYVDERQLSDEEIEAIPVKNQATVFGFACRQTPALMPLPIWLAHQLAKRLTQVRQDNILSYLTPDGKTQVGVEYRDRLPYRLQSITVIASQDSSSIAKSPNFQQFQQDIRETVIDAVFADDSLLIKPDQETQIFINPDGPLLVGGPAVHSGLTGRKNAIDTYGEYSRHSGAALSGKDPTRIDRIGAYAARYAAKNLVAAGLADECEVQLSYSIGIARPISIQVQTFGTGKVPDEMLTEILEKHFEFRLAGIIKQFNLRFLPSLIKGGFYRKLAAYGHVGRTDLGVIPWEETNQISLLHDCANKAYIF</sequence>
<keyword evidence="1" id="KW-0554">One-carbon metabolism</keyword>
<name>B7JWE6_RIPO1</name>
<dbReference type="GO" id="GO:0006556">
    <property type="term" value="P:S-adenosylmethionine biosynthetic process"/>
    <property type="evidence" value="ECO:0007669"/>
    <property type="project" value="UniProtKB-UniRule"/>
</dbReference>
<dbReference type="KEGG" id="cyp:PCC8801_3004"/>
<keyword evidence="6" id="KW-0460">Magnesium</keyword>
<dbReference type="InterPro" id="IPR002133">
    <property type="entry name" value="S-AdoMet_synthetase"/>
</dbReference>
<dbReference type="Pfam" id="PF02773">
    <property type="entry name" value="S-AdoMet_synt_C"/>
    <property type="match status" value="1"/>
</dbReference>
<evidence type="ECO:0000256" key="5">
    <source>
        <dbReference type="ARBA" id="ARBA00022840"/>
    </source>
</evidence>
<dbReference type="GO" id="GO:0004478">
    <property type="term" value="F:methionine adenosyltransferase activity"/>
    <property type="evidence" value="ECO:0007669"/>
    <property type="project" value="UniProtKB-UniRule"/>
</dbReference>
<feature type="domain" description="S-adenosylmethionine synthetase C-terminal" evidence="12">
    <location>
        <begin position="246"/>
        <end position="392"/>
    </location>
</feature>
<dbReference type="GO" id="GO:0046872">
    <property type="term" value="F:metal ion binding"/>
    <property type="evidence" value="ECO:0007669"/>
    <property type="project" value="UniProtKB-KW"/>
</dbReference>
<keyword evidence="5" id="KW-0067">ATP-binding</keyword>
<dbReference type="NCBIfam" id="TIGR01034">
    <property type="entry name" value="metK"/>
    <property type="match status" value="1"/>
</dbReference>
<keyword evidence="3" id="KW-0479">Metal-binding</keyword>
<dbReference type="GO" id="GO:0006730">
    <property type="term" value="P:one-carbon metabolic process"/>
    <property type="evidence" value="ECO:0007669"/>
    <property type="project" value="UniProtKB-KW"/>
</dbReference>
<evidence type="ECO:0000313" key="14">
    <source>
        <dbReference type="Proteomes" id="UP000008204"/>
    </source>
</evidence>
<dbReference type="InterPro" id="IPR022628">
    <property type="entry name" value="S-AdoMet_synt_N"/>
</dbReference>
<keyword evidence="2 13" id="KW-0808">Transferase</keyword>
<evidence type="ECO:0000256" key="7">
    <source>
        <dbReference type="ARBA" id="ARBA00022958"/>
    </source>
</evidence>
<evidence type="ECO:0000256" key="8">
    <source>
        <dbReference type="NCBIfam" id="TIGR01034"/>
    </source>
</evidence>
<organism evidence="13 14">
    <name type="scientific">Rippkaea orientalis (strain PCC 8801 / RF-1)</name>
    <name type="common">Cyanothece sp. (strain PCC 8801)</name>
    <dbReference type="NCBI Taxonomy" id="41431"/>
    <lineage>
        <taxon>Bacteria</taxon>
        <taxon>Bacillati</taxon>
        <taxon>Cyanobacteriota</taxon>
        <taxon>Cyanophyceae</taxon>
        <taxon>Oscillatoriophycideae</taxon>
        <taxon>Chroococcales</taxon>
        <taxon>Aphanothecaceae</taxon>
        <taxon>Rippkaea</taxon>
        <taxon>Rippkaea orientalis</taxon>
    </lineage>
</organism>
<dbReference type="EMBL" id="CP001287">
    <property type="protein sequence ID" value="ACK66991.1"/>
    <property type="molecule type" value="Genomic_DNA"/>
</dbReference>
<dbReference type="SUPFAM" id="SSF55973">
    <property type="entry name" value="S-adenosylmethionine synthetase"/>
    <property type="match status" value="3"/>
</dbReference>
<evidence type="ECO:0000256" key="6">
    <source>
        <dbReference type="ARBA" id="ARBA00022842"/>
    </source>
</evidence>
<dbReference type="Gene3D" id="3.30.300.10">
    <property type="match status" value="3"/>
</dbReference>
<proteinExistence type="inferred from homology"/>
<evidence type="ECO:0000259" key="11">
    <source>
        <dbReference type="Pfam" id="PF02772"/>
    </source>
</evidence>
<evidence type="ECO:0000256" key="3">
    <source>
        <dbReference type="ARBA" id="ARBA00022723"/>
    </source>
</evidence>
<dbReference type="InterPro" id="IPR022630">
    <property type="entry name" value="S-AdoMet_synt_C"/>
</dbReference>
<evidence type="ECO:0000259" key="10">
    <source>
        <dbReference type="Pfam" id="PF00438"/>
    </source>
</evidence>
<dbReference type="RefSeq" id="WP_012596253.1">
    <property type="nucleotide sequence ID" value="NC_011726.1"/>
</dbReference>
<dbReference type="eggNOG" id="COG0192">
    <property type="taxonomic scope" value="Bacteria"/>
</dbReference>
<dbReference type="CDD" id="cd18079">
    <property type="entry name" value="S-AdoMet_synt"/>
    <property type="match status" value="1"/>
</dbReference>
<keyword evidence="4" id="KW-0547">Nucleotide-binding</keyword>
<accession>B7JWE6</accession>
<dbReference type="PANTHER" id="PTHR11964">
    <property type="entry name" value="S-ADENOSYLMETHIONINE SYNTHETASE"/>
    <property type="match status" value="1"/>
</dbReference>
<dbReference type="OrthoDB" id="9801686at2"/>
<feature type="domain" description="S-adenosylmethionine synthetase central" evidence="11">
    <location>
        <begin position="120"/>
        <end position="242"/>
    </location>
</feature>
<dbReference type="STRING" id="41431.PCC8801_3004"/>
<comment type="similarity">
    <text evidence="9">Belongs to the AdoMet synthase family.</text>
</comment>
<evidence type="ECO:0000256" key="4">
    <source>
        <dbReference type="ARBA" id="ARBA00022741"/>
    </source>
</evidence>
<dbReference type="Pfam" id="PF00438">
    <property type="entry name" value="S-AdoMet_synt_N"/>
    <property type="match status" value="1"/>
</dbReference>
<evidence type="ECO:0000313" key="13">
    <source>
        <dbReference type="EMBL" id="ACK66991.1"/>
    </source>
</evidence>
<protein>
    <recommendedName>
        <fullName evidence="8">Methionine adenosyltransferase</fullName>
        <ecNumber evidence="8">2.5.1.6</ecNumber>
    </recommendedName>
</protein>
<dbReference type="GO" id="GO:0005524">
    <property type="term" value="F:ATP binding"/>
    <property type="evidence" value="ECO:0007669"/>
    <property type="project" value="UniProtKB-KW"/>
</dbReference>
<dbReference type="AlphaFoldDB" id="B7JWE6"/>
<dbReference type="PIRSF" id="PIRSF000497">
    <property type="entry name" value="MAT"/>
    <property type="match status" value="1"/>
</dbReference>
<evidence type="ECO:0000256" key="1">
    <source>
        <dbReference type="ARBA" id="ARBA00022563"/>
    </source>
</evidence>
<keyword evidence="14" id="KW-1185">Reference proteome</keyword>
<dbReference type="HOGENOM" id="CLU_041802_1_1_3"/>
<dbReference type="EC" id="2.5.1.6" evidence="8"/>
<evidence type="ECO:0000256" key="2">
    <source>
        <dbReference type="ARBA" id="ARBA00022679"/>
    </source>
</evidence>
<evidence type="ECO:0000256" key="9">
    <source>
        <dbReference type="RuleBase" id="RU004462"/>
    </source>
</evidence>
<keyword evidence="7" id="KW-0630">Potassium</keyword>
<evidence type="ECO:0000259" key="12">
    <source>
        <dbReference type="Pfam" id="PF02773"/>
    </source>
</evidence>
<dbReference type="InterPro" id="IPR022636">
    <property type="entry name" value="S-AdoMet_synthetase_sfam"/>
</dbReference>
<gene>
    <name evidence="13" type="ordered locus">PCC8801_3004</name>
</gene>
<dbReference type="Proteomes" id="UP000008204">
    <property type="component" value="Chromosome"/>
</dbReference>
<feature type="domain" description="S-adenosylmethionine synthetase N-terminal" evidence="10">
    <location>
        <begin position="5"/>
        <end position="97"/>
    </location>
</feature>